<keyword evidence="7 9" id="KW-0408">Iron</keyword>
<dbReference type="PROSITE" id="PS00086">
    <property type="entry name" value="CYTOCHROME_P450"/>
    <property type="match status" value="1"/>
</dbReference>
<accession>A0A8H3DVG8</accession>
<evidence type="ECO:0000256" key="2">
    <source>
        <dbReference type="ARBA" id="ARBA00005179"/>
    </source>
</evidence>
<dbReference type="EMBL" id="CAJMWV010009362">
    <property type="protein sequence ID" value="CAE6538870.1"/>
    <property type="molecule type" value="Genomic_DNA"/>
</dbReference>
<dbReference type="SUPFAM" id="SSF48264">
    <property type="entry name" value="Cytochrome P450"/>
    <property type="match status" value="1"/>
</dbReference>
<evidence type="ECO:0000256" key="7">
    <source>
        <dbReference type="ARBA" id="ARBA00023004"/>
    </source>
</evidence>
<name>A0A8H3DVG8_9AGAM</name>
<evidence type="ECO:0000256" key="10">
    <source>
        <dbReference type="RuleBase" id="RU000461"/>
    </source>
</evidence>
<evidence type="ECO:0000256" key="6">
    <source>
        <dbReference type="ARBA" id="ARBA00023002"/>
    </source>
</evidence>
<evidence type="ECO:0000256" key="4">
    <source>
        <dbReference type="ARBA" id="ARBA00022617"/>
    </source>
</evidence>
<dbReference type="GO" id="GO:0016705">
    <property type="term" value="F:oxidoreductase activity, acting on paired donors, with incorporation or reduction of molecular oxygen"/>
    <property type="evidence" value="ECO:0007669"/>
    <property type="project" value="InterPro"/>
</dbReference>
<evidence type="ECO:0000313" key="11">
    <source>
        <dbReference type="EMBL" id="CAE6538870.1"/>
    </source>
</evidence>
<dbReference type="GO" id="GO:0005506">
    <property type="term" value="F:iron ion binding"/>
    <property type="evidence" value="ECO:0007669"/>
    <property type="project" value="InterPro"/>
</dbReference>
<evidence type="ECO:0008006" key="13">
    <source>
        <dbReference type="Google" id="ProtNLM"/>
    </source>
</evidence>
<keyword evidence="4 9" id="KW-0349">Heme</keyword>
<dbReference type="InterPro" id="IPR001128">
    <property type="entry name" value="Cyt_P450"/>
</dbReference>
<dbReference type="InterPro" id="IPR050364">
    <property type="entry name" value="Cytochrome_P450_fung"/>
</dbReference>
<dbReference type="InterPro" id="IPR036396">
    <property type="entry name" value="Cyt_P450_sf"/>
</dbReference>
<evidence type="ECO:0000313" key="12">
    <source>
        <dbReference type="Proteomes" id="UP000663831"/>
    </source>
</evidence>
<gene>
    <name evidence="11" type="ORF">RDB_LOCUS170551</name>
</gene>
<dbReference type="PANTHER" id="PTHR46300:SF7">
    <property type="entry name" value="P450, PUTATIVE (EUROFUNG)-RELATED"/>
    <property type="match status" value="1"/>
</dbReference>
<dbReference type="GO" id="GO:0004497">
    <property type="term" value="F:monooxygenase activity"/>
    <property type="evidence" value="ECO:0007669"/>
    <property type="project" value="UniProtKB-KW"/>
</dbReference>
<dbReference type="CDD" id="cd11065">
    <property type="entry name" value="CYP64-like"/>
    <property type="match status" value="1"/>
</dbReference>
<dbReference type="PANTHER" id="PTHR46300">
    <property type="entry name" value="P450, PUTATIVE (EUROFUNG)-RELATED-RELATED"/>
    <property type="match status" value="1"/>
</dbReference>
<evidence type="ECO:0000256" key="8">
    <source>
        <dbReference type="ARBA" id="ARBA00023033"/>
    </source>
</evidence>
<dbReference type="Proteomes" id="UP000663831">
    <property type="component" value="Unassembled WGS sequence"/>
</dbReference>
<dbReference type="InterPro" id="IPR002401">
    <property type="entry name" value="Cyt_P450_E_grp-I"/>
</dbReference>
<dbReference type="Gene3D" id="1.10.630.10">
    <property type="entry name" value="Cytochrome P450"/>
    <property type="match status" value="1"/>
</dbReference>
<sequence>MTPSPQTLFESSPAFIMDESVLPPSVLITSACMLLGYLAWLKLRSRQLPLPPGPPSYPIIGQLLFMPRSSEGRAFMDMSTKLNYLLADIISYTFFGKTVIVLNSNKVAHDLLEKRSSIHSGRFCAPMIASPNLMNMKDFLAFMDTNELWRKQRRSINSRLSKHAVTAFRASQELEVRRLLARLSEVHKEPVSSEFLSKEFNRTTAALFLQSVYGYELKSSDDPFFTDIITLNAILSRSSLPTAFLVNALPWLEYVPDWMPGTGWKKTAHEWRRQKDRAMDDVYNWTKQRAVSGTDDSSIVALTYKEARRMGSSDAEADVYCKNIASVLIGAGTETSTLAMMWFIVAMALHPEVQEKAQREIDEAVGSDRLPTMEDRDHLPYVEKLLTEIVRWHPSAPFGVPHVCTEDNEYQGYRIPKGAIMIGHIAATVRDEHVYRDADKFDPDRFSDPTVPPPQAFGWGLRICPGQHFFKEIFYFEVVLMLATLKVERYKDENGKEIIPTEETTSNSAIACPVPFKVKISPRSEQHAELIRTAV</sequence>
<comment type="cofactor">
    <cofactor evidence="1 9">
        <name>heme</name>
        <dbReference type="ChEBI" id="CHEBI:30413"/>
    </cofactor>
</comment>
<reference evidence="11" key="1">
    <citation type="submission" date="2021-01" db="EMBL/GenBank/DDBJ databases">
        <authorList>
            <person name="Kaushik A."/>
        </authorList>
    </citation>
    <scope>NUCLEOTIDE SEQUENCE</scope>
    <source>
        <strain evidence="11">AG3-1AP</strain>
    </source>
</reference>
<evidence type="ECO:0000256" key="9">
    <source>
        <dbReference type="PIRSR" id="PIRSR602401-1"/>
    </source>
</evidence>
<evidence type="ECO:0000256" key="5">
    <source>
        <dbReference type="ARBA" id="ARBA00022723"/>
    </source>
</evidence>
<evidence type="ECO:0000256" key="3">
    <source>
        <dbReference type="ARBA" id="ARBA00010617"/>
    </source>
</evidence>
<dbReference type="InterPro" id="IPR017972">
    <property type="entry name" value="Cyt_P450_CS"/>
</dbReference>
<dbReference type="AlphaFoldDB" id="A0A8H3DVG8"/>
<comment type="pathway">
    <text evidence="2">Secondary metabolite biosynthesis.</text>
</comment>
<dbReference type="Pfam" id="PF00067">
    <property type="entry name" value="p450"/>
    <property type="match status" value="1"/>
</dbReference>
<organism evidence="11 12">
    <name type="scientific">Rhizoctonia solani</name>
    <dbReference type="NCBI Taxonomy" id="456999"/>
    <lineage>
        <taxon>Eukaryota</taxon>
        <taxon>Fungi</taxon>
        <taxon>Dikarya</taxon>
        <taxon>Basidiomycota</taxon>
        <taxon>Agaricomycotina</taxon>
        <taxon>Agaricomycetes</taxon>
        <taxon>Cantharellales</taxon>
        <taxon>Ceratobasidiaceae</taxon>
        <taxon>Rhizoctonia</taxon>
    </lineage>
</organism>
<dbReference type="GO" id="GO:0020037">
    <property type="term" value="F:heme binding"/>
    <property type="evidence" value="ECO:0007669"/>
    <property type="project" value="InterPro"/>
</dbReference>
<comment type="caution">
    <text evidence="11">The sequence shown here is derived from an EMBL/GenBank/DDBJ whole genome shotgun (WGS) entry which is preliminary data.</text>
</comment>
<keyword evidence="6 10" id="KW-0560">Oxidoreductase</keyword>
<protein>
    <recommendedName>
        <fullName evidence="13">O-methylsterigmatocystin oxidoreductase</fullName>
    </recommendedName>
</protein>
<dbReference type="PRINTS" id="PR00463">
    <property type="entry name" value="EP450I"/>
</dbReference>
<keyword evidence="5 9" id="KW-0479">Metal-binding</keyword>
<comment type="similarity">
    <text evidence="3 10">Belongs to the cytochrome P450 family.</text>
</comment>
<feature type="binding site" description="axial binding residue" evidence="9">
    <location>
        <position position="464"/>
    </location>
    <ligand>
        <name>heme</name>
        <dbReference type="ChEBI" id="CHEBI:30413"/>
    </ligand>
    <ligandPart>
        <name>Fe</name>
        <dbReference type="ChEBI" id="CHEBI:18248"/>
    </ligandPart>
</feature>
<proteinExistence type="inferred from homology"/>
<evidence type="ECO:0000256" key="1">
    <source>
        <dbReference type="ARBA" id="ARBA00001971"/>
    </source>
</evidence>
<keyword evidence="8 10" id="KW-0503">Monooxygenase</keyword>